<evidence type="ECO:0000313" key="1">
    <source>
        <dbReference type="EMBL" id="GAA4994349.1"/>
    </source>
</evidence>
<evidence type="ECO:0008006" key="3">
    <source>
        <dbReference type="Google" id="ProtNLM"/>
    </source>
</evidence>
<proteinExistence type="predicted"/>
<accession>A0ABP9IC66</accession>
<dbReference type="RefSeq" id="WP_345680700.1">
    <property type="nucleotide sequence ID" value="NZ_BAABHS010000052.1"/>
</dbReference>
<evidence type="ECO:0000313" key="2">
    <source>
        <dbReference type="Proteomes" id="UP001500466"/>
    </source>
</evidence>
<dbReference type="Proteomes" id="UP001500466">
    <property type="component" value="Unassembled WGS sequence"/>
</dbReference>
<protein>
    <recommendedName>
        <fullName evidence="3">Nucleotidyltransferase domain-containing protein</fullName>
    </recommendedName>
</protein>
<organism evidence="1 2">
    <name type="scientific">Yinghuangia aomiensis</name>
    <dbReference type="NCBI Taxonomy" id="676205"/>
    <lineage>
        <taxon>Bacteria</taxon>
        <taxon>Bacillati</taxon>
        <taxon>Actinomycetota</taxon>
        <taxon>Actinomycetes</taxon>
        <taxon>Kitasatosporales</taxon>
        <taxon>Streptomycetaceae</taxon>
        <taxon>Yinghuangia</taxon>
    </lineage>
</organism>
<keyword evidence="2" id="KW-1185">Reference proteome</keyword>
<dbReference type="EMBL" id="BAABHS010000052">
    <property type="protein sequence ID" value="GAA4994349.1"/>
    <property type="molecule type" value="Genomic_DNA"/>
</dbReference>
<comment type="caution">
    <text evidence="1">The sequence shown here is derived from an EMBL/GenBank/DDBJ whole genome shotgun (WGS) entry which is preliminary data.</text>
</comment>
<reference evidence="2" key="1">
    <citation type="journal article" date="2019" name="Int. J. Syst. Evol. Microbiol.">
        <title>The Global Catalogue of Microorganisms (GCM) 10K type strain sequencing project: providing services to taxonomists for standard genome sequencing and annotation.</title>
        <authorList>
            <consortium name="The Broad Institute Genomics Platform"/>
            <consortium name="The Broad Institute Genome Sequencing Center for Infectious Disease"/>
            <person name="Wu L."/>
            <person name="Ma J."/>
        </authorList>
    </citation>
    <scope>NUCLEOTIDE SEQUENCE [LARGE SCALE GENOMIC DNA]</scope>
    <source>
        <strain evidence="2">JCM 17986</strain>
    </source>
</reference>
<sequence length="212" mass="23830">MTNPASTAVPQTALDLDAILAKAWTDEGDFTAKEFERARALYASMRAHDARLLTLREAVATEVAAWTGCTPRDVGSLGIRCNLEASDLDLGISYPVDRRDHLMQALAPHTRFLAERRTSYSTTRLVFAFEREGVEVDLSALTPEDFAVATRMLDQIDSNMTETERVAYTWVKHLLRASGDLERYAAWKLVTYARFCPEFDWQPIPEKAKPTA</sequence>
<name>A0ABP9IC66_9ACTN</name>
<gene>
    <name evidence="1" type="ORF">GCM10023205_78890</name>
</gene>